<feature type="region of interest" description="Disordered" evidence="1">
    <location>
        <begin position="402"/>
        <end position="421"/>
    </location>
</feature>
<evidence type="ECO:0000256" key="2">
    <source>
        <dbReference type="SAM" id="SignalP"/>
    </source>
</evidence>
<dbReference type="Gene3D" id="3.40.50.1820">
    <property type="entry name" value="alpha/beta hydrolase"/>
    <property type="match status" value="1"/>
</dbReference>
<accession>A0AB39V3H4</accession>
<dbReference type="EMBL" id="CP165647">
    <property type="protein sequence ID" value="XDU62011.1"/>
    <property type="molecule type" value="Genomic_DNA"/>
</dbReference>
<dbReference type="InterPro" id="IPR029058">
    <property type="entry name" value="AB_hydrolase_fold"/>
</dbReference>
<evidence type="ECO:0000259" key="3">
    <source>
        <dbReference type="Pfam" id="PF18435"/>
    </source>
</evidence>
<gene>
    <name evidence="4" type="ORF">AB8B28_10240</name>
</gene>
<dbReference type="SUPFAM" id="SSF53474">
    <property type="entry name" value="alpha/beta-Hydrolases"/>
    <property type="match status" value="1"/>
</dbReference>
<dbReference type="Pfam" id="PF18435">
    <property type="entry name" value="EstA_Ig_like"/>
    <property type="match status" value="1"/>
</dbReference>
<reference evidence="4" key="1">
    <citation type="submission" date="2024-07" db="EMBL/GenBank/DDBJ databases">
        <authorList>
            <person name="Li X.-J."/>
            <person name="Wang X."/>
        </authorList>
    </citation>
    <scope>NUCLEOTIDE SEQUENCE</scope>
    <source>
        <strain evidence="4">HSP-536</strain>
    </source>
</reference>
<dbReference type="InterPro" id="IPR041172">
    <property type="entry name" value="EstA_Ig-like_N"/>
</dbReference>
<dbReference type="Gene3D" id="2.60.40.2180">
    <property type="match status" value="1"/>
</dbReference>
<dbReference type="AlphaFoldDB" id="A0AB39V3H4"/>
<feature type="domain" description="Esterase Ig-like N-terminal" evidence="3">
    <location>
        <begin position="59"/>
        <end position="179"/>
    </location>
</feature>
<feature type="chain" id="PRO_5044257020" description="Esterase Ig-like N-terminal domain-containing protein" evidence="2">
    <location>
        <begin position="30"/>
        <end position="421"/>
    </location>
</feature>
<organism evidence="4">
    <name type="scientific">Leptotrichia alba</name>
    <dbReference type="NCBI Taxonomy" id="3239304"/>
    <lineage>
        <taxon>Bacteria</taxon>
        <taxon>Fusobacteriati</taxon>
        <taxon>Fusobacteriota</taxon>
        <taxon>Fusobacteriia</taxon>
        <taxon>Fusobacteriales</taxon>
        <taxon>Leptotrichiaceae</taxon>
        <taxon>Leptotrichia</taxon>
    </lineage>
</organism>
<keyword evidence="2" id="KW-0732">Signal</keyword>
<sequence>MKLNYKKKFYFGLMALFLAGMGFNTISVAKTTSKSKIVKSISADSAIMDVKSYGFVDLEGAKTSAIIVEYNQDIKAISVDKNDYEIIDYAIYTEKQDGFEKTIELDKDSLKGNEGQITKVYVNNKPEISKNGGIKEGKYVIIEVNTAYMLMGQNLSYTSTMMAGVKQIGEITGKNGKITAGTKEVSNYTLSEETQTRPTGETVTKTVITADKNKIILPEFDKNSGWKIHYIGNGGFKATKAYSEYTGKYEDFEMPYAIYVPNTEVLEKNKGNISVILHMEHAGANDTDPMASLTSTKAAAKMASKELQDKNPAIIIVPQVEESRRSTNDVVSSSEANTAIWELLDSVLKEYKGYINESRIYGTGQSMGGMLLLNMAAQRDNFFAGVAILGSQWSNNYNKEFQNNGAPARSPENDSISCQKK</sequence>
<dbReference type="KEGG" id="lala:AB8B28_10240"/>
<protein>
    <recommendedName>
        <fullName evidence="3">Esterase Ig-like N-terminal domain-containing protein</fullName>
    </recommendedName>
</protein>
<dbReference type="RefSeq" id="WP_369715637.1">
    <property type="nucleotide sequence ID" value="NZ_CP165647.1"/>
</dbReference>
<name>A0AB39V3H4_9FUSO</name>
<proteinExistence type="predicted"/>
<feature type="signal peptide" evidence="2">
    <location>
        <begin position="1"/>
        <end position="29"/>
    </location>
</feature>
<evidence type="ECO:0000313" key="4">
    <source>
        <dbReference type="EMBL" id="XDU62011.1"/>
    </source>
</evidence>
<evidence type="ECO:0000256" key="1">
    <source>
        <dbReference type="SAM" id="MobiDB-lite"/>
    </source>
</evidence>